<keyword evidence="6 11" id="KW-0798">TonB box</keyword>
<dbReference type="PROSITE" id="PS52016">
    <property type="entry name" value="TONB_DEPENDENT_REC_3"/>
    <property type="match status" value="1"/>
</dbReference>
<dbReference type="InterPro" id="IPR000531">
    <property type="entry name" value="Beta-barrel_TonB"/>
</dbReference>
<evidence type="ECO:0000313" key="15">
    <source>
        <dbReference type="EMBL" id="MBK3517412.1"/>
    </source>
</evidence>
<dbReference type="PANTHER" id="PTHR30069:SF29">
    <property type="entry name" value="HEMOGLOBIN AND HEMOGLOBIN-HAPTOGLOBIN-BINDING PROTEIN 1-RELATED"/>
    <property type="match status" value="1"/>
</dbReference>
<evidence type="ECO:0000256" key="11">
    <source>
        <dbReference type="RuleBase" id="RU003357"/>
    </source>
</evidence>
<dbReference type="Pfam" id="PF00593">
    <property type="entry name" value="TonB_dep_Rec_b-barrel"/>
    <property type="match status" value="1"/>
</dbReference>
<evidence type="ECO:0000313" key="16">
    <source>
        <dbReference type="Proteomes" id="UP000605676"/>
    </source>
</evidence>
<evidence type="ECO:0000256" key="1">
    <source>
        <dbReference type="ARBA" id="ARBA00004571"/>
    </source>
</evidence>
<feature type="domain" description="TonB-dependent receptor plug" evidence="14">
    <location>
        <begin position="127"/>
        <end position="223"/>
    </location>
</feature>
<protein>
    <submittedName>
        <fullName evidence="15">TonB-dependent receptor</fullName>
    </submittedName>
</protein>
<dbReference type="SUPFAM" id="SSF49464">
    <property type="entry name" value="Carboxypeptidase regulatory domain-like"/>
    <property type="match status" value="1"/>
</dbReference>
<comment type="similarity">
    <text evidence="10 11">Belongs to the TonB-dependent receptor family.</text>
</comment>
<evidence type="ECO:0000256" key="6">
    <source>
        <dbReference type="ARBA" id="ARBA00023077"/>
    </source>
</evidence>
<evidence type="ECO:0000256" key="5">
    <source>
        <dbReference type="ARBA" id="ARBA00022729"/>
    </source>
</evidence>
<evidence type="ECO:0000256" key="7">
    <source>
        <dbReference type="ARBA" id="ARBA00023136"/>
    </source>
</evidence>
<keyword evidence="4 10" id="KW-0812">Transmembrane</keyword>
<keyword evidence="7 10" id="KW-0472">Membrane</keyword>
<dbReference type="Pfam" id="PF07715">
    <property type="entry name" value="Plug"/>
    <property type="match status" value="1"/>
</dbReference>
<dbReference type="Gene3D" id="2.60.40.1120">
    <property type="entry name" value="Carboxypeptidase-like, regulatory domain"/>
    <property type="match status" value="1"/>
</dbReference>
<dbReference type="Gene3D" id="2.170.130.10">
    <property type="entry name" value="TonB-dependent receptor, plug domain"/>
    <property type="match status" value="1"/>
</dbReference>
<keyword evidence="2 10" id="KW-0813">Transport</keyword>
<sequence length="751" mass="84834">MNRIIIVSILFLLTGFSGFAQANKEITGVVKANDKNKITELVGANVYWANTQTGTVTDFNGQFVIEQTSGNQLLVVSYIGYQADTIHVTDKQHFEVVLKSDELDEVLVAGKKAGSHMSRLDPMTKVNITGAELCKAACCNLSESFETNASVDVSYSDAATGAKQIQLLGLSGNYVQMMTENIPNFRGLATLYGLNYIPGAWMESIQISKGTATVINGYEALTGQINVEYKKPVNSEKFFLNLYANNTGRWESNVNGSIHLNDKWTTAILAHYSEDQKSTDDNDDGFRDEPLLKQLNFINRWDYNNKKGFTSQIGIKVLDENRLGGQRGFEGSQPSDQNVGLPNQLYGINIDTRRYEGFYKAGYLFDDEMSSVALVANYAYHEQNSFYGRKQYDAEQRSFYANLIFQSIIGNENNKYSTGLSFQSDEFDEVLTMDFQQPDQRQLLNREEIVPGAFFQYTYNVPNRFTLIAGGRVDFHNNFGTLFTPRIHAKYNIAPNTILRASAGKGYHTPNVLAENSYLLASSRQINIANNLDQEEAWNYGANITQYINVAGRELTLNAEFYRTDFTNQLIVDADQSVDAVYFYNLDGDSYANNFQIEGKYELLRGLDLVAAWRLNDVKATYSGELKDRPLISRAKGLVNLSYSTPLKKWQFDFTTQFNGKGRVPSTATNPVEYQRQDAFDPYQIVNSQVTKYFRKWNVYLGVENLGNFKQDNPIIAGDDPFGDYFDSSLIWGPIMGRRVYFGLRFSIDRE</sequence>
<evidence type="ECO:0000256" key="10">
    <source>
        <dbReference type="PROSITE-ProRule" id="PRU01360"/>
    </source>
</evidence>
<keyword evidence="16" id="KW-1185">Reference proteome</keyword>
<dbReference type="RefSeq" id="WP_200464641.1">
    <property type="nucleotide sequence ID" value="NZ_JAENRR010000015.1"/>
</dbReference>
<gene>
    <name evidence="15" type="ORF">JIV24_08705</name>
</gene>
<feature type="domain" description="TonB-dependent receptor-like beta-barrel" evidence="13">
    <location>
        <begin position="295"/>
        <end position="706"/>
    </location>
</feature>
<keyword evidence="8 15" id="KW-0675">Receptor</keyword>
<keyword evidence="9 10" id="KW-0998">Cell outer membrane</keyword>
<feature type="chain" id="PRO_5045322695" evidence="12">
    <location>
        <begin position="23"/>
        <end position="751"/>
    </location>
</feature>
<comment type="caution">
    <text evidence="15">The sequence shown here is derived from an EMBL/GenBank/DDBJ whole genome shotgun (WGS) entry which is preliminary data.</text>
</comment>
<name>A0ABS1HIC0_9BACT</name>
<dbReference type="InterPro" id="IPR008969">
    <property type="entry name" value="CarboxyPept-like_regulatory"/>
</dbReference>
<dbReference type="InterPro" id="IPR012910">
    <property type="entry name" value="Plug_dom"/>
</dbReference>
<dbReference type="EMBL" id="JAENRR010000015">
    <property type="protein sequence ID" value="MBK3517412.1"/>
    <property type="molecule type" value="Genomic_DNA"/>
</dbReference>
<dbReference type="InterPro" id="IPR036942">
    <property type="entry name" value="Beta-barrel_TonB_sf"/>
</dbReference>
<evidence type="ECO:0000256" key="8">
    <source>
        <dbReference type="ARBA" id="ARBA00023170"/>
    </source>
</evidence>
<comment type="subcellular location">
    <subcellularLocation>
        <location evidence="1 10">Cell outer membrane</location>
        <topology evidence="1 10">Multi-pass membrane protein</topology>
    </subcellularLocation>
</comment>
<evidence type="ECO:0000256" key="2">
    <source>
        <dbReference type="ARBA" id="ARBA00022448"/>
    </source>
</evidence>
<dbReference type="Pfam" id="PF13715">
    <property type="entry name" value="CarbopepD_reg_2"/>
    <property type="match status" value="1"/>
</dbReference>
<reference evidence="15 16" key="1">
    <citation type="submission" date="2021-01" db="EMBL/GenBank/DDBJ databases">
        <title>Carboxyliciviraga sp.nov., isolated from coastal sediments.</title>
        <authorList>
            <person name="Lu D."/>
            <person name="Zhang T."/>
        </authorList>
    </citation>
    <scope>NUCLEOTIDE SEQUENCE [LARGE SCALE GENOMIC DNA]</scope>
    <source>
        <strain evidence="15 16">N1Y132</strain>
    </source>
</reference>
<dbReference type="InterPro" id="IPR037066">
    <property type="entry name" value="Plug_dom_sf"/>
</dbReference>
<evidence type="ECO:0000256" key="4">
    <source>
        <dbReference type="ARBA" id="ARBA00022692"/>
    </source>
</evidence>
<dbReference type="Gene3D" id="2.40.170.20">
    <property type="entry name" value="TonB-dependent receptor, beta-barrel domain"/>
    <property type="match status" value="1"/>
</dbReference>
<dbReference type="Proteomes" id="UP000605676">
    <property type="component" value="Unassembled WGS sequence"/>
</dbReference>
<evidence type="ECO:0000256" key="3">
    <source>
        <dbReference type="ARBA" id="ARBA00022452"/>
    </source>
</evidence>
<evidence type="ECO:0000256" key="12">
    <source>
        <dbReference type="SAM" id="SignalP"/>
    </source>
</evidence>
<accession>A0ABS1HIC0</accession>
<dbReference type="InterPro" id="IPR039426">
    <property type="entry name" value="TonB-dep_rcpt-like"/>
</dbReference>
<evidence type="ECO:0000259" key="13">
    <source>
        <dbReference type="Pfam" id="PF00593"/>
    </source>
</evidence>
<proteinExistence type="inferred from homology"/>
<keyword evidence="5 12" id="KW-0732">Signal</keyword>
<evidence type="ECO:0000259" key="14">
    <source>
        <dbReference type="Pfam" id="PF07715"/>
    </source>
</evidence>
<dbReference type="SUPFAM" id="SSF56935">
    <property type="entry name" value="Porins"/>
    <property type="match status" value="1"/>
</dbReference>
<organism evidence="15 16">
    <name type="scientific">Carboxylicivirga marina</name>
    <dbReference type="NCBI Taxonomy" id="2800988"/>
    <lineage>
        <taxon>Bacteria</taxon>
        <taxon>Pseudomonadati</taxon>
        <taxon>Bacteroidota</taxon>
        <taxon>Bacteroidia</taxon>
        <taxon>Marinilabiliales</taxon>
        <taxon>Marinilabiliaceae</taxon>
        <taxon>Carboxylicivirga</taxon>
    </lineage>
</organism>
<feature type="signal peptide" evidence="12">
    <location>
        <begin position="1"/>
        <end position="22"/>
    </location>
</feature>
<dbReference type="PANTHER" id="PTHR30069">
    <property type="entry name" value="TONB-DEPENDENT OUTER MEMBRANE RECEPTOR"/>
    <property type="match status" value="1"/>
</dbReference>
<evidence type="ECO:0000256" key="9">
    <source>
        <dbReference type="ARBA" id="ARBA00023237"/>
    </source>
</evidence>
<keyword evidence="3 10" id="KW-1134">Transmembrane beta strand</keyword>